<protein>
    <submittedName>
        <fullName evidence="1">Uncharacterized protein</fullName>
    </submittedName>
</protein>
<evidence type="ECO:0000313" key="2">
    <source>
        <dbReference type="Proteomes" id="UP001060085"/>
    </source>
</evidence>
<accession>A0ACC0C3W2</accession>
<comment type="caution">
    <text evidence="1">The sequence shown here is derived from an EMBL/GenBank/DDBJ whole genome shotgun (WGS) entry which is preliminary data.</text>
</comment>
<gene>
    <name evidence="1" type="ORF">M9H77_00797</name>
</gene>
<dbReference type="Proteomes" id="UP001060085">
    <property type="component" value="Linkage Group LG01"/>
</dbReference>
<dbReference type="EMBL" id="CM044701">
    <property type="protein sequence ID" value="KAI5679570.1"/>
    <property type="molecule type" value="Genomic_DNA"/>
</dbReference>
<proteinExistence type="predicted"/>
<sequence>MVMGAASVAPPTPTLKDLVTLVILFSLHTWVSYGVSDNSSQALLKFKSSLSYAKAFDTWIEASTNPCSGNYGTWHGVLCFNNVVWGLQLENMGLSGQIDVDSLVALRSLRSISLMKNDFEGPMPDWRKLGALKSLFLSDNHFSGQIPKDTFENMTSLKKVYLANNKFIGSIPSSLARPRLLELRLENNGFTGPIPDFRQGLKVLNLSNNQLEGPIPQNLIKFDPTSFTGNKDLCGKPLESLCPDPNSEENTSPVQPPITSTIDSHPKKGASIPGIIIIVIAGIVAAAAVLILLAICGRSRKEAPQLGRVVSSSTSLNEQNLHSTKSLRQVGPTDVSDYKTLTPDVNNSSKKSESSKLSFVREDRQQFDLQDLLRASAEVLGSGNFGSSYKAVLMDGQAVVVKRFKQMNNVGREEFHEHMRRLGRLVHPNLLPLVAYYYRKEEKLLVFDYVQNGSLASHLHGNHSAEKPALDWPTRLNIIKGVAKGLAYLHTELPVSLSIPHGHLKSSNVVLDKSFQPLLMDYGLVPVVNHEQVQQLLVAYKSPEYTQHGRTTRKSDVWNLGILILEILTSKFPTNYLTQDGAGYYGSQESTIWTNFVTGGEDSKRSVFDAEMGNTENCEEEMRKLLKIGMACCEQDVDKRWDLKEAIEEIEAIKERDF</sequence>
<keyword evidence="2" id="KW-1185">Reference proteome</keyword>
<name>A0ACC0C3W2_CATRO</name>
<evidence type="ECO:0000313" key="1">
    <source>
        <dbReference type="EMBL" id="KAI5679570.1"/>
    </source>
</evidence>
<organism evidence="1 2">
    <name type="scientific">Catharanthus roseus</name>
    <name type="common">Madagascar periwinkle</name>
    <name type="synonym">Vinca rosea</name>
    <dbReference type="NCBI Taxonomy" id="4058"/>
    <lineage>
        <taxon>Eukaryota</taxon>
        <taxon>Viridiplantae</taxon>
        <taxon>Streptophyta</taxon>
        <taxon>Embryophyta</taxon>
        <taxon>Tracheophyta</taxon>
        <taxon>Spermatophyta</taxon>
        <taxon>Magnoliopsida</taxon>
        <taxon>eudicotyledons</taxon>
        <taxon>Gunneridae</taxon>
        <taxon>Pentapetalae</taxon>
        <taxon>asterids</taxon>
        <taxon>lamiids</taxon>
        <taxon>Gentianales</taxon>
        <taxon>Apocynaceae</taxon>
        <taxon>Rauvolfioideae</taxon>
        <taxon>Vinceae</taxon>
        <taxon>Catharanthinae</taxon>
        <taxon>Catharanthus</taxon>
    </lineage>
</organism>
<reference evidence="2" key="1">
    <citation type="journal article" date="2023" name="Nat. Plants">
        <title>Single-cell RNA sequencing provides a high-resolution roadmap for understanding the multicellular compartmentation of specialized metabolism.</title>
        <authorList>
            <person name="Sun S."/>
            <person name="Shen X."/>
            <person name="Li Y."/>
            <person name="Li Y."/>
            <person name="Wang S."/>
            <person name="Li R."/>
            <person name="Zhang H."/>
            <person name="Shen G."/>
            <person name="Guo B."/>
            <person name="Wei J."/>
            <person name="Xu J."/>
            <person name="St-Pierre B."/>
            <person name="Chen S."/>
            <person name="Sun C."/>
        </authorList>
    </citation>
    <scope>NUCLEOTIDE SEQUENCE [LARGE SCALE GENOMIC DNA]</scope>
</reference>